<dbReference type="Pfam" id="PF09312">
    <property type="entry name" value="SurA_N"/>
    <property type="match status" value="1"/>
</dbReference>
<comment type="catalytic activity">
    <reaction evidence="7">
        <text>[protein]-peptidylproline (omega=180) = [protein]-peptidylproline (omega=0)</text>
        <dbReference type="Rhea" id="RHEA:16237"/>
        <dbReference type="Rhea" id="RHEA-COMP:10747"/>
        <dbReference type="Rhea" id="RHEA-COMP:10748"/>
        <dbReference type="ChEBI" id="CHEBI:83833"/>
        <dbReference type="ChEBI" id="CHEBI:83834"/>
        <dbReference type="EC" id="5.2.1.8"/>
    </reaction>
</comment>
<sequence length="461" mass="49181">MTFASRFAGHALAGALAIALPAGVLLAVPAPARAQALVPIDHPVAIVDEDVVLHSELDRAVRNITNQYAGKEDQLPPADVLERQVLERLILNKLQVARAESNGLKATEEDIDAAIGRIAQGNSLTPAQIRQQVEQGGQTWEEFRRSIHDEILIQQLRQSFAQGRIQVSDSEVEAAMAAQANTTQYHLAHILVALPDGATPEQIGVAQKKIEGVKALLDKNEMDFAAAAVRYSDSQNALEGGDLGWRALDEIPGTFANVIRTMQVGQVIGPVRGPSGFQLLKLVETRDAAGDAAAPVTEFNARHILVRVDATHPEAEARAKVDTIAARLAGGADFQALAKSDSEDEGTKASGGDLGWFPADQFGTTFGAQVASLADGAVSKPFRSDAGWHIVQRIGTRQGTADKSRKAQMREAIGRRKLEDEYNRFLREMRGEAYVEMRMAGAAPAAPAAPAAQPQAPASGG</sequence>
<feature type="region of interest" description="Disordered" evidence="8">
    <location>
        <begin position="441"/>
        <end position="461"/>
    </location>
</feature>
<protein>
    <recommendedName>
        <fullName evidence="7">Chaperone SurA</fullName>
    </recommendedName>
    <alternativeName>
        <fullName evidence="7">Peptidyl-prolyl cis-trans isomerase SurA</fullName>
        <shortName evidence="7">PPIase SurA</shortName>
        <ecNumber evidence="7">5.2.1.8</ecNumber>
    </alternativeName>
    <alternativeName>
        <fullName evidence="7">Rotamase SurA</fullName>
    </alternativeName>
</protein>
<name>A0ABM7Q2R9_9GAMM</name>
<dbReference type="Gene3D" id="3.10.50.40">
    <property type="match status" value="2"/>
</dbReference>
<keyword evidence="4 7" id="KW-0697">Rotamase</keyword>
<keyword evidence="3 7" id="KW-0574">Periplasm</keyword>
<evidence type="ECO:0000256" key="5">
    <source>
        <dbReference type="ARBA" id="ARBA00023186"/>
    </source>
</evidence>
<dbReference type="Pfam" id="PF13616">
    <property type="entry name" value="Rotamase_3"/>
    <property type="match status" value="1"/>
</dbReference>
<comment type="function">
    <text evidence="7">Chaperone involved in the correct folding and assembly of outer membrane proteins. Recognizes specific patterns of aromatic residues and the orientation of their side chains, which are found more frequently in integral outer membrane proteins. May act in both early periplasmic and late outer membrane-associated steps of protein maturation.</text>
</comment>
<keyword evidence="1 7" id="KW-0732">Signal</keyword>
<feature type="domain" description="PpiC" evidence="9">
    <location>
        <begin position="296"/>
        <end position="395"/>
    </location>
</feature>
<dbReference type="SUPFAM" id="SSF109998">
    <property type="entry name" value="Triger factor/SurA peptide-binding domain-like"/>
    <property type="match status" value="1"/>
</dbReference>
<keyword evidence="6 7" id="KW-0413">Isomerase</keyword>
<dbReference type="PROSITE" id="PS50198">
    <property type="entry name" value="PPIC_PPIASE_2"/>
    <property type="match status" value="2"/>
</dbReference>
<dbReference type="HAMAP" id="MF_01183">
    <property type="entry name" value="Chaperone_SurA"/>
    <property type="match status" value="1"/>
</dbReference>
<dbReference type="InterPro" id="IPR027304">
    <property type="entry name" value="Trigger_fact/SurA_dom_sf"/>
</dbReference>
<evidence type="ECO:0000256" key="7">
    <source>
        <dbReference type="HAMAP-Rule" id="MF_01183"/>
    </source>
</evidence>
<dbReference type="EC" id="5.2.1.8" evidence="7"/>
<evidence type="ECO:0000256" key="6">
    <source>
        <dbReference type="ARBA" id="ARBA00023235"/>
    </source>
</evidence>
<accession>A0ABM7Q2R9</accession>
<dbReference type="InterPro" id="IPR015391">
    <property type="entry name" value="SurA_N"/>
</dbReference>
<dbReference type="InterPro" id="IPR000297">
    <property type="entry name" value="PPIase_PpiC"/>
</dbReference>
<keyword evidence="5 7" id="KW-0143">Chaperone</keyword>
<dbReference type="PANTHER" id="PTHR47637">
    <property type="entry name" value="CHAPERONE SURA"/>
    <property type="match status" value="1"/>
</dbReference>
<feature type="domain" description="PpiC" evidence="9">
    <location>
        <begin position="182"/>
        <end position="284"/>
    </location>
</feature>
<dbReference type="InterPro" id="IPR050280">
    <property type="entry name" value="OMP_Chaperone_SurA"/>
</dbReference>
<dbReference type="Gene3D" id="1.10.4030.10">
    <property type="entry name" value="Porin chaperone SurA, peptide-binding domain"/>
    <property type="match status" value="1"/>
</dbReference>
<keyword evidence="11" id="KW-1185">Reference proteome</keyword>
<organism evidence="10 11">
    <name type="scientific">Noviluteimonas caseinilytica</name>
    <dbReference type="NCBI Taxonomy" id="2675101"/>
    <lineage>
        <taxon>Bacteria</taxon>
        <taxon>Pseudomonadati</taxon>
        <taxon>Pseudomonadota</taxon>
        <taxon>Gammaproteobacteria</taxon>
        <taxon>Lysobacterales</taxon>
        <taxon>Lysobacteraceae</taxon>
        <taxon>Noviluteimonas</taxon>
    </lineage>
</organism>
<dbReference type="RefSeq" id="WP_213435542.1">
    <property type="nucleotide sequence ID" value="NZ_AP024545.1"/>
</dbReference>
<evidence type="ECO:0000259" key="9">
    <source>
        <dbReference type="PROSITE" id="PS50198"/>
    </source>
</evidence>
<dbReference type="EMBL" id="AP024545">
    <property type="protein sequence ID" value="BCT91555.1"/>
    <property type="molecule type" value="Genomic_DNA"/>
</dbReference>
<comment type="domain">
    <text evidence="7">The PPIase activity resides only in the second parvulin domain. The N-terminal region and the C-terminal tail are necessary and sufficient for the chaperone activity of SurA. The PPIase activity is dispensable for SurA to function as a chaperone. The N-terminal region and the C-terminal tail are also required for porin recognition.</text>
</comment>
<evidence type="ECO:0000256" key="2">
    <source>
        <dbReference type="ARBA" id="ARBA00022737"/>
    </source>
</evidence>
<evidence type="ECO:0000256" key="8">
    <source>
        <dbReference type="SAM" id="MobiDB-lite"/>
    </source>
</evidence>
<dbReference type="InterPro" id="IPR023034">
    <property type="entry name" value="PPIase_SurA"/>
</dbReference>
<comment type="subcellular location">
    <subcellularLocation>
        <location evidence="7">Periplasm</location>
    </subcellularLocation>
    <text evidence="7">Is capable of associating with the outer membrane.</text>
</comment>
<feature type="compositionally biased region" description="Low complexity" evidence="8">
    <location>
        <begin position="442"/>
        <end position="461"/>
    </location>
</feature>
<evidence type="ECO:0000256" key="3">
    <source>
        <dbReference type="ARBA" id="ARBA00022764"/>
    </source>
</evidence>
<evidence type="ECO:0000256" key="1">
    <source>
        <dbReference type="ARBA" id="ARBA00022729"/>
    </source>
</evidence>
<proteinExistence type="inferred from homology"/>
<evidence type="ECO:0000313" key="11">
    <source>
        <dbReference type="Proteomes" id="UP000681317"/>
    </source>
</evidence>
<dbReference type="Proteomes" id="UP000681317">
    <property type="component" value="Chromosome"/>
</dbReference>
<dbReference type="PANTHER" id="PTHR47637:SF1">
    <property type="entry name" value="CHAPERONE SURA"/>
    <property type="match status" value="1"/>
</dbReference>
<gene>
    <name evidence="7 10" type="primary">surA</name>
    <name evidence="10" type="ORF">LYSCAS_05790</name>
</gene>
<dbReference type="SUPFAM" id="SSF54534">
    <property type="entry name" value="FKBP-like"/>
    <property type="match status" value="2"/>
</dbReference>
<dbReference type="InterPro" id="IPR046357">
    <property type="entry name" value="PPIase_dom_sf"/>
</dbReference>
<evidence type="ECO:0000313" key="10">
    <source>
        <dbReference type="EMBL" id="BCT91555.1"/>
    </source>
</evidence>
<keyword evidence="2 7" id="KW-0677">Repeat</keyword>
<reference evidence="10 11" key="1">
    <citation type="submission" date="2021-03" db="EMBL/GenBank/DDBJ databases">
        <title>Complete Genome Sequences of Two Lysobacter Strains Isolated from Sea Water (Lysobacter caseinilyticus) and Soil (Lysobacter helvus) in South Korea.</title>
        <authorList>
            <person name="Watanabe Y."/>
            <person name="Arakawa K."/>
        </authorList>
    </citation>
    <scope>NUCLEOTIDE SEQUENCE [LARGE SCALE GENOMIC DNA]</scope>
    <source>
        <strain evidence="10 11">KVB24</strain>
    </source>
</reference>
<evidence type="ECO:0000256" key="4">
    <source>
        <dbReference type="ARBA" id="ARBA00023110"/>
    </source>
</evidence>